<dbReference type="Pfam" id="PF01934">
    <property type="entry name" value="HepT-like"/>
    <property type="match status" value="1"/>
</dbReference>
<evidence type="ECO:0000256" key="4">
    <source>
        <dbReference type="ARBA" id="ARBA00024207"/>
    </source>
</evidence>
<dbReference type="InterPro" id="IPR008201">
    <property type="entry name" value="HepT-like"/>
</dbReference>
<evidence type="ECO:0008006" key="7">
    <source>
        <dbReference type="Google" id="ProtNLM"/>
    </source>
</evidence>
<protein>
    <recommendedName>
        <fullName evidence="7">DUF86 domain-containing protein</fullName>
    </recommendedName>
</protein>
<evidence type="ECO:0000256" key="3">
    <source>
        <dbReference type="ARBA" id="ARBA00022801"/>
    </source>
</evidence>
<comment type="caution">
    <text evidence="5">The sequence shown here is derived from an EMBL/GenBank/DDBJ whole genome shotgun (WGS) entry which is preliminary data.</text>
</comment>
<comment type="similarity">
    <text evidence="4">Belongs to the HepT RNase toxin family.</text>
</comment>
<dbReference type="GO" id="GO:0110001">
    <property type="term" value="C:toxin-antitoxin complex"/>
    <property type="evidence" value="ECO:0007669"/>
    <property type="project" value="InterPro"/>
</dbReference>
<dbReference type="Proteomes" id="UP000176604">
    <property type="component" value="Unassembled WGS sequence"/>
</dbReference>
<keyword evidence="3" id="KW-0378">Hydrolase</keyword>
<evidence type="ECO:0000256" key="1">
    <source>
        <dbReference type="ARBA" id="ARBA00022649"/>
    </source>
</evidence>
<dbReference type="InterPro" id="IPR037038">
    <property type="entry name" value="HepT-like_sf"/>
</dbReference>
<accession>A0A1F7UGA4</accession>
<dbReference type="InterPro" id="IPR052379">
    <property type="entry name" value="Type_VII_TA_RNase"/>
</dbReference>
<evidence type="ECO:0000313" key="5">
    <source>
        <dbReference type="EMBL" id="OGL77302.1"/>
    </source>
</evidence>
<evidence type="ECO:0000256" key="2">
    <source>
        <dbReference type="ARBA" id="ARBA00022722"/>
    </source>
</evidence>
<dbReference type="GO" id="GO:0016787">
    <property type="term" value="F:hydrolase activity"/>
    <property type="evidence" value="ECO:0007669"/>
    <property type="project" value="UniProtKB-KW"/>
</dbReference>
<keyword evidence="2" id="KW-0540">Nuclease</keyword>
<dbReference type="EMBL" id="MGEF01000062">
    <property type="protein sequence ID" value="OGL77302.1"/>
    <property type="molecule type" value="Genomic_DNA"/>
</dbReference>
<dbReference type="PANTHER" id="PTHR33397:SF3">
    <property type="entry name" value="MRNA NUCLEASE HEPT"/>
    <property type="match status" value="1"/>
</dbReference>
<proteinExistence type="inferred from homology"/>
<keyword evidence="1" id="KW-1277">Toxin-antitoxin system</keyword>
<sequence length="140" mass="16642">MPIDEEIVRRKIKFIGEDFEKLKPIVAASYDEFMAREVAQPALERYLERIIGRMIDINYHFVRELRHLPPKDYFESFKELGNLKIVSFAAANELARYAGLRNRLAHEYDEIDARVLYEQAKKFLDELPEYLRAVEEFISK</sequence>
<organism evidence="5 6">
    <name type="scientific">Candidatus Uhrbacteria bacterium RIFCSPHIGHO2_12_FULL_54_23</name>
    <dbReference type="NCBI Taxonomy" id="1802397"/>
    <lineage>
        <taxon>Bacteria</taxon>
        <taxon>Candidatus Uhriibacteriota</taxon>
    </lineage>
</organism>
<reference evidence="5 6" key="1">
    <citation type="journal article" date="2016" name="Nat. Commun.">
        <title>Thousands of microbial genomes shed light on interconnected biogeochemical processes in an aquifer system.</title>
        <authorList>
            <person name="Anantharaman K."/>
            <person name="Brown C.T."/>
            <person name="Hug L.A."/>
            <person name="Sharon I."/>
            <person name="Castelle C.J."/>
            <person name="Probst A.J."/>
            <person name="Thomas B.C."/>
            <person name="Singh A."/>
            <person name="Wilkins M.J."/>
            <person name="Karaoz U."/>
            <person name="Brodie E.L."/>
            <person name="Williams K.H."/>
            <person name="Hubbard S.S."/>
            <person name="Banfield J.F."/>
        </authorList>
    </citation>
    <scope>NUCLEOTIDE SEQUENCE [LARGE SCALE GENOMIC DNA]</scope>
</reference>
<name>A0A1F7UGA4_9BACT</name>
<dbReference type="NCBIfam" id="NF047751">
    <property type="entry name" value="HepT_toxin"/>
    <property type="match status" value="1"/>
</dbReference>
<dbReference type="GO" id="GO:0004540">
    <property type="term" value="F:RNA nuclease activity"/>
    <property type="evidence" value="ECO:0007669"/>
    <property type="project" value="InterPro"/>
</dbReference>
<evidence type="ECO:0000313" key="6">
    <source>
        <dbReference type="Proteomes" id="UP000176604"/>
    </source>
</evidence>
<gene>
    <name evidence="5" type="ORF">A3J43_00585</name>
</gene>
<dbReference type="AlphaFoldDB" id="A0A1F7UGA4"/>
<dbReference type="PANTHER" id="PTHR33397">
    <property type="entry name" value="UPF0331 PROTEIN YUTE"/>
    <property type="match status" value="1"/>
</dbReference>
<dbReference type="Gene3D" id="1.20.120.580">
    <property type="entry name" value="bsu32300-like"/>
    <property type="match status" value="1"/>
</dbReference>